<keyword evidence="1" id="KW-1133">Transmembrane helix</keyword>
<keyword evidence="3" id="KW-1185">Reference proteome</keyword>
<dbReference type="PIRSF" id="PIRSF015380">
    <property type="entry name" value="Site-sp_rcmb"/>
    <property type="match status" value="1"/>
</dbReference>
<gene>
    <name evidence="2" type="ORF">EIP75_12875</name>
</gene>
<accession>A0A426VA98</accession>
<feature type="transmembrane region" description="Helical" evidence="1">
    <location>
        <begin position="382"/>
        <end position="403"/>
    </location>
</feature>
<reference evidence="2 3" key="1">
    <citation type="submission" date="2018-12" db="EMBL/GenBank/DDBJ databases">
        <title>The whole draft genome of Aquabacterium sp. SJQ9.</title>
        <authorList>
            <person name="Sun L."/>
            <person name="Gao X."/>
            <person name="Chen W."/>
            <person name="Huang K."/>
        </authorList>
    </citation>
    <scope>NUCLEOTIDE SEQUENCE [LARGE SCALE GENOMIC DNA]</scope>
    <source>
        <strain evidence="2 3">SJQ9</strain>
    </source>
</reference>
<comment type="caution">
    <text evidence="2">The sequence shown here is derived from an EMBL/GenBank/DDBJ whole genome shotgun (WGS) entry which is preliminary data.</text>
</comment>
<dbReference type="EMBL" id="RSED01000009">
    <property type="protein sequence ID" value="RRS03846.1"/>
    <property type="molecule type" value="Genomic_DNA"/>
</dbReference>
<evidence type="ECO:0000313" key="3">
    <source>
        <dbReference type="Proteomes" id="UP000269265"/>
    </source>
</evidence>
<feature type="transmembrane region" description="Helical" evidence="1">
    <location>
        <begin position="474"/>
        <end position="496"/>
    </location>
</feature>
<organism evidence="2 3">
    <name type="scientific">Aquabacterium soli</name>
    <dbReference type="NCBI Taxonomy" id="2493092"/>
    <lineage>
        <taxon>Bacteria</taxon>
        <taxon>Pseudomonadati</taxon>
        <taxon>Pseudomonadota</taxon>
        <taxon>Betaproteobacteria</taxon>
        <taxon>Burkholderiales</taxon>
        <taxon>Aquabacterium</taxon>
    </lineage>
</organism>
<keyword evidence="1" id="KW-0812">Transmembrane</keyword>
<protein>
    <submittedName>
        <fullName evidence="2">Recombinase</fullName>
    </submittedName>
</protein>
<feature type="transmembrane region" description="Helical" evidence="1">
    <location>
        <begin position="582"/>
        <end position="604"/>
    </location>
</feature>
<evidence type="ECO:0000313" key="2">
    <source>
        <dbReference type="EMBL" id="RRS03846.1"/>
    </source>
</evidence>
<evidence type="ECO:0000256" key="1">
    <source>
        <dbReference type="SAM" id="Phobius"/>
    </source>
</evidence>
<dbReference type="OrthoDB" id="5688397at2"/>
<feature type="transmembrane region" description="Helical" evidence="1">
    <location>
        <begin position="634"/>
        <end position="662"/>
    </location>
</feature>
<dbReference type="AlphaFoldDB" id="A0A426VA98"/>
<dbReference type="RefSeq" id="WP_125243686.1">
    <property type="nucleotide sequence ID" value="NZ_RSED01000009.1"/>
</dbReference>
<dbReference type="Proteomes" id="UP000269265">
    <property type="component" value="Unassembled WGS sequence"/>
</dbReference>
<sequence>MALRLFSRPRPPVSIDPLLENAPHQGSAAERHLWLIEVLRWVRQGEPVSGMQYVVRHVGDHPKARRRVVALLAACLRDLHFSSLLADHGFAPRAAFMSEFGERLRRRLLPSSPDTRELSTLFGLLFDLDRDPAWIAQLDDATMERLGDLFSQAWRYAEDSPLGWRQPFMEALSILASQVRAAGVSPELRLRMGDGPSREVTQTFVQLARAAEDLHDLLEDVAEAELPQRAEHADDVIPSTSDFSAPLPPVVPDEKRRAAVLQQAQYLRGLLDHCMQLAVNVHNHLEAYGVSVDVVFHIDQLRARGRRIEHVLDCLLAPQPHREMRALVLGLIQDSAERRSLRALFTQHYSLLARLVAERNAETGEHYITRTRAAYFDMLRRAAGGGIVMAATVFIKFFLLAIIGSAFWGGFAAGINYATSFVVIYLLHWRVATKQPAMTAPAMAAKLGEAHTDEGAAAFVDEVAHLIRSQMAGIIGNLMLVFPVVLAIQGLAWWALGHPLLGEEKAHHVLETLTLWGPSVFFAAFTGILLFTSSIFAGWFENWFVWHRIDSALQWHPRMRALFGANRAARWAQWWRRNVSGLAANVSLGLMLGLVPPILAFFGLPIEVRHVTLSTGQIAAALGTLGLPTLHDPLFWWCMAAIPLTGLFNVAVSFALALRVALRSRGVRVKDRSRLWRAMGRRFLRHPFSFVLPPSKRKEAREAAERAQALVQLEGAEAPAGASKGEAPRR</sequence>
<dbReference type="InterPro" id="IPR011385">
    <property type="entry name" value="Site-sp_rcmbase"/>
</dbReference>
<feature type="transmembrane region" description="Helical" evidence="1">
    <location>
        <begin position="516"/>
        <end position="540"/>
    </location>
</feature>
<feature type="transmembrane region" description="Helical" evidence="1">
    <location>
        <begin position="409"/>
        <end position="428"/>
    </location>
</feature>
<dbReference type="Pfam" id="PF10136">
    <property type="entry name" value="SpecificRecomb"/>
    <property type="match status" value="2"/>
</dbReference>
<keyword evidence="1" id="KW-0472">Membrane</keyword>
<proteinExistence type="predicted"/>
<name>A0A426VA98_9BURK</name>